<dbReference type="OrthoDB" id="18354at10239"/>
<dbReference type="GO" id="GO:0006269">
    <property type="term" value="P:DNA replication, synthesis of primer"/>
    <property type="evidence" value="ECO:0007669"/>
    <property type="project" value="InterPro"/>
</dbReference>
<dbReference type="InterPro" id="IPR002755">
    <property type="entry name" value="DNA_primase_S"/>
</dbReference>
<evidence type="ECO:0000313" key="1">
    <source>
        <dbReference type="EMBL" id="ABF47464.1"/>
    </source>
</evidence>
<dbReference type="Gene3D" id="3.90.920.10">
    <property type="entry name" value="DNA primase, PRIM domain"/>
    <property type="match status" value="1"/>
</dbReference>
<proteinExistence type="predicted"/>
<reference evidence="1 2" key="1">
    <citation type="journal article" date="2009" name="BMC Genomics">
        <title>Genomic sequence, organization and characteristics of a new nucleopolyhedrovirus isolated from Clanis bilineata larva.</title>
        <authorList>
            <person name="Zhu S.Y."/>
            <person name="Yi J.P."/>
            <person name="Shen W.D."/>
            <person name="Wang L.Q."/>
            <person name="He H.G."/>
            <person name="Wang Y."/>
            <person name="Li B."/>
            <person name="Wang W.B."/>
        </authorList>
    </citation>
    <scope>NUCLEOTIDE SEQUENCE [LARGE SCALE GENOMIC DNA]</scope>
    <source>
        <strain evidence="1">DZ1</strain>
    </source>
</reference>
<organism evidence="1 2">
    <name type="scientific">Clanis bilineata nucleopolyhedrovirus</name>
    <dbReference type="NCBI Taxonomy" id="1307957"/>
    <lineage>
        <taxon>Viruses</taxon>
        <taxon>Viruses incertae sedis</taxon>
        <taxon>Naldaviricetes</taxon>
        <taxon>Lefavirales</taxon>
        <taxon>Baculoviridae</taxon>
        <taxon>Alphabaculovirus</taxon>
        <taxon>Alphabaculovirus clabilineatae</taxon>
    </lineage>
</organism>
<dbReference type="GeneID" id="5141904"/>
<dbReference type="Proteomes" id="UP000214353">
    <property type="component" value="Segment"/>
</dbReference>
<keyword evidence="2" id="KW-1185">Reference proteome</keyword>
<evidence type="ECO:0000313" key="2">
    <source>
        <dbReference type="Proteomes" id="UP000214353"/>
    </source>
</evidence>
<dbReference type="EMBL" id="DQ504428">
    <property type="protein sequence ID" value="ABF47464.1"/>
    <property type="molecule type" value="Genomic_DNA"/>
</dbReference>
<sequence>MSHISQLVQSVDMLYTRQQAQLMWDAVPYNDSREFAFFTGNKWLHPKQYFATCEQFYDFIKTHFVKDVHVKALNDNGGREWVIDVDFKDRDEAVLLAKILLAKDVFVNFFGDNVSRIMHSGNRGLHVWLRIDRFRLSADRSVRQKYYKTFVAPKFVRMSQLQPGSFAHAIHQAVLSNPSIVQQYFSSKSIEETLLSVWPAVDQHVFCNFNQIRAPFSYNFKGRKFSYSLL</sequence>
<dbReference type="Pfam" id="PF01896">
    <property type="entry name" value="DNA_primase_S"/>
    <property type="match status" value="1"/>
</dbReference>
<protein>
    <submittedName>
        <fullName evidence="1">LEF-1</fullName>
    </submittedName>
</protein>
<accession>Q0N3X9</accession>
<dbReference type="KEGG" id="vg:5141904"/>
<dbReference type="GO" id="GO:0003899">
    <property type="term" value="F:DNA-directed RNA polymerase activity"/>
    <property type="evidence" value="ECO:0007669"/>
    <property type="project" value="InterPro"/>
</dbReference>
<dbReference type="SUPFAM" id="SSF56747">
    <property type="entry name" value="Prim-pol domain"/>
    <property type="match status" value="1"/>
</dbReference>
<dbReference type="RefSeq" id="YP_717661.1">
    <property type="nucleotide sequence ID" value="NC_008293.1"/>
</dbReference>
<dbReference type="PIRSF" id="PIRSF016433">
    <property type="entry name" value="Viral_DNA_prim"/>
    <property type="match status" value="1"/>
</dbReference>
<name>Q0N3X9_9ABAC</name>
<dbReference type="InterPro" id="IPR016658">
    <property type="entry name" value="DNA_primase_LEF1"/>
</dbReference>